<dbReference type="InterPro" id="IPR044823">
    <property type="entry name" value="ASIL1/2-like"/>
</dbReference>
<evidence type="ECO:0000313" key="4">
    <source>
        <dbReference type="Proteomes" id="UP001054252"/>
    </source>
</evidence>
<reference evidence="3 4" key="1">
    <citation type="journal article" date="2021" name="Commun. Biol.">
        <title>The genome of Shorea leprosula (Dipterocarpaceae) highlights the ecological relevance of drought in aseasonal tropical rainforests.</title>
        <authorList>
            <person name="Ng K.K.S."/>
            <person name="Kobayashi M.J."/>
            <person name="Fawcett J.A."/>
            <person name="Hatakeyama M."/>
            <person name="Paape T."/>
            <person name="Ng C.H."/>
            <person name="Ang C.C."/>
            <person name="Tnah L.H."/>
            <person name="Lee C.T."/>
            <person name="Nishiyama T."/>
            <person name="Sese J."/>
            <person name="O'Brien M.J."/>
            <person name="Copetti D."/>
            <person name="Mohd Noor M.I."/>
            <person name="Ong R.C."/>
            <person name="Putra M."/>
            <person name="Sireger I.Z."/>
            <person name="Indrioko S."/>
            <person name="Kosugi Y."/>
            <person name="Izuno A."/>
            <person name="Isagi Y."/>
            <person name="Lee S.L."/>
            <person name="Shimizu K.K."/>
        </authorList>
    </citation>
    <scope>NUCLEOTIDE SEQUENCE [LARGE SCALE GENOMIC DNA]</scope>
    <source>
        <strain evidence="3">214</strain>
    </source>
</reference>
<dbReference type="PANTHER" id="PTHR31307:SF49">
    <property type="entry name" value="ALCOHOL DEHYDROGENASE TRANSCRIPTION FACTOR MYB_SANT-LIKE FAMILY PROTEIN"/>
    <property type="match status" value="1"/>
</dbReference>
<dbReference type="Gene3D" id="1.10.10.60">
    <property type="entry name" value="Homeodomain-like"/>
    <property type="match status" value="1"/>
</dbReference>
<feature type="region of interest" description="Disordered" evidence="1">
    <location>
        <begin position="1"/>
        <end position="55"/>
    </location>
</feature>
<feature type="compositionally biased region" description="Low complexity" evidence="1">
    <location>
        <begin position="34"/>
        <end position="49"/>
    </location>
</feature>
<dbReference type="Proteomes" id="UP001054252">
    <property type="component" value="Unassembled WGS sequence"/>
</dbReference>
<feature type="region of interest" description="Disordered" evidence="1">
    <location>
        <begin position="248"/>
        <end position="268"/>
    </location>
</feature>
<organism evidence="3 4">
    <name type="scientific">Rubroshorea leprosula</name>
    <dbReference type="NCBI Taxonomy" id="152421"/>
    <lineage>
        <taxon>Eukaryota</taxon>
        <taxon>Viridiplantae</taxon>
        <taxon>Streptophyta</taxon>
        <taxon>Embryophyta</taxon>
        <taxon>Tracheophyta</taxon>
        <taxon>Spermatophyta</taxon>
        <taxon>Magnoliopsida</taxon>
        <taxon>eudicotyledons</taxon>
        <taxon>Gunneridae</taxon>
        <taxon>Pentapetalae</taxon>
        <taxon>rosids</taxon>
        <taxon>malvids</taxon>
        <taxon>Malvales</taxon>
        <taxon>Dipterocarpaceae</taxon>
        <taxon>Rubroshorea</taxon>
    </lineage>
</organism>
<evidence type="ECO:0000259" key="2">
    <source>
        <dbReference type="Pfam" id="PF13837"/>
    </source>
</evidence>
<feature type="domain" description="Myb/SANT-like DNA-binding" evidence="2">
    <location>
        <begin position="55"/>
        <end position="148"/>
    </location>
</feature>
<sequence>MSNVSSPSPPLDRSSNLSPSPPPPPALALPAPLPSSSTPPATSTVTPNPRRLPPPCWSHDETVALIDAYRDKWYALRRGNLKAPHWQEVAEAVARRCPTASPPKTAVQCRHKMEKLRKRYRTEIQRAKSMPVSRFASSWVHFKSMDAMEKGPKTKPDYNSDSADDDNEEEEEDEQDQDFYDDGYKNGSINTRSVQKLYRNGIGNNGGNVSGGSSGGFRIRIPTGVSIAQPAPKYYGKIDQKYTVNANATPIPSNSNPNPRGNFGGSVPGSAYGTRVLRGFEESAGKSASSGKRERERDAVAEMVSAIKVLGDGFVRMEQMKMEMAREIETMRMEMEMKRTEMILESQQRIVEAFAKAVSDRKKKPKRMPSPES</sequence>
<dbReference type="FunFam" id="1.10.10.60:FF:000152">
    <property type="entry name" value="Trihelix transcription factor ASIL2"/>
    <property type="match status" value="1"/>
</dbReference>
<name>A0AAV5HSG1_9ROSI</name>
<feature type="compositionally biased region" description="Pro residues" evidence="1">
    <location>
        <begin position="19"/>
        <end position="33"/>
    </location>
</feature>
<dbReference type="InterPro" id="IPR044822">
    <property type="entry name" value="Myb_DNA-bind_4"/>
</dbReference>
<protein>
    <recommendedName>
        <fullName evidence="2">Myb/SANT-like DNA-binding domain-containing protein</fullName>
    </recommendedName>
</protein>
<evidence type="ECO:0000313" key="3">
    <source>
        <dbReference type="EMBL" id="GKU88529.1"/>
    </source>
</evidence>
<feature type="compositionally biased region" description="Acidic residues" evidence="1">
    <location>
        <begin position="162"/>
        <end position="181"/>
    </location>
</feature>
<feature type="region of interest" description="Disordered" evidence="1">
    <location>
        <begin position="148"/>
        <end position="187"/>
    </location>
</feature>
<proteinExistence type="predicted"/>
<comment type="caution">
    <text evidence="3">The sequence shown here is derived from an EMBL/GenBank/DDBJ whole genome shotgun (WGS) entry which is preliminary data.</text>
</comment>
<dbReference type="AlphaFoldDB" id="A0AAV5HSG1"/>
<evidence type="ECO:0000256" key="1">
    <source>
        <dbReference type="SAM" id="MobiDB-lite"/>
    </source>
</evidence>
<dbReference type="SMART" id="SM00595">
    <property type="entry name" value="MADF"/>
    <property type="match status" value="1"/>
</dbReference>
<dbReference type="PANTHER" id="PTHR31307">
    <property type="entry name" value="TRIHELIX TRANSCRIPTION FACTOR ASIL2"/>
    <property type="match status" value="1"/>
</dbReference>
<gene>
    <name evidence="3" type="ORF">SLEP1_g2782</name>
</gene>
<keyword evidence="4" id="KW-1185">Reference proteome</keyword>
<feature type="compositionally biased region" description="Polar residues" evidence="1">
    <location>
        <begin position="248"/>
        <end position="259"/>
    </location>
</feature>
<dbReference type="EMBL" id="BPVZ01000002">
    <property type="protein sequence ID" value="GKU88529.1"/>
    <property type="molecule type" value="Genomic_DNA"/>
</dbReference>
<feature type="compositionally biased region" description="Basic and acidic residues" evidence="1">
    <location>
        <begin position="148"/>
        <end position="158"/>
    </location>
</feature>
<dbReference type="Pfam" id="PF13837">
    <property type="entry name" value="Myb_DNA-bind_4"/>
    <property type="match status" value="1"/>
</dbReference>
<accession>A0AAV5HSG1</accession>